<dbReference type="EMBL" id="BASE01000017">
    <property type="protein sequence ID" value="GAM12715.1"/>
    <property type="molecule type" value="Genomic_DNA"/>
</dbReference>
<evidence type="ECO:0000313" key="1">
    <source>
        <dbReference type="EMBL" id="GAM12715.1"/>
    </source>
</evidence>
<organism evidence="1 2">
    <name type="scientific">Mesobacillus selenatarsenatis (strain DSM 18680 / JCM 14380 / FERM P-15431 / SF-1)</name>
    <dbReference type="NCBI Taxonomy" id="1321606"/>
    <lineage>
        <taxon>Bacteria</taxon>
        <taxon>Bacillati</taxon>
        <taxon>Bacillota</taxon>
        <taxon>Bacilli</taxon>
        <taxon>Bacillales</taxon>
        <taxon>Bacillaceae</taxon>
        <taxon>Mesobacillus</taxon>
    </lineage>
</organism>
<reference evidence="1 2" key="1">
    <citation type="submission" date="2013-06" db="EMBL/GenBank/DDBJ databases">
        <title>Whole genome shotgun sequence of Bacillus selenatarsenatis SF-1.</title>
        <authorList>
            <person name="Kuroda M."/>
            <person name="Sei K."/>
            <person name="Yamashita M."/>
            <person name="Ike M."/>
        </authorList>
    </citation>
    <scope>NUCLEOTIDE SEQUENCE [LARGE SCALE GENOMIC DNA]</scope>
    <source>
        <strain evidence="1 2">SF-1</strain>
    </source>
</reference>
<evidence type="ECO:0000313" key="2">
    <source>
        <dbReference type="Proteomes" id="UP000031014"/>
    </source>
</evidence>
<protein>
    <submittedName>
        <fullName evidence="1">Uncharacterized protein</fullName>
    </submittedName>
</protein>
<keyword evidence="2" id="KW-1185">Reference proteome</keyword>
<gene>
    <name evidence="1" type="ORF">SAMD00020551_0850</name>
</gene>
<accession>A0A0A8WYC0</accession>
<dbReference type="Proteomes" id="UP000031014">
    <property type="component" value="Unassembled WGS sequence"/>
</dbReference>
<proteinExistence type="predicted"/>
<dbReference type="STRING" id="1321606.SAMD00020551_0850"/>
<name>A0A0A8WYC0_MESS1</name>
<dbReference type="AlphaFoldDB" id="A0A0A8WYC0"/>
<sequence length="38" mass="4528">MTFVQQLKNIRKPFLKLKTAYIEMSSRIFGGHFLLKSR</sequence>
<comment type="caution">
    <text evidence="1">The sequence shown here is derived from an EMBL/GenBank/DDBJ whole genome shotgun (WGS) entry which is preliminary data.</text>
</comment>